<keyword evidence="3 6" id="KW-0378">Hydrolase</keyword>
<protein>
    <recommendedName>
        <fullName evidence="6">Oligopeptidase F</fullName>
        <ecNumber evidence="6">3.4.24.-</ecNumber>
    </recommendedName>
</protein>
<dbReference type="GO" id="GO:0006508">
    <property type="term" value="P:proteolysis"/>
    <property type="evidence" value="ECO:0007669"/>
    <property type="project" value="UniProtKB-KW"/>
</dbReference>
<evidence type="ECO:0000256" key="2">
    <source>
        <dbReference type="ARBA" id="ARBA00022723"/>
    </source>
</evidence>
<evidence type="ECO:0000256" key="1">
    <source>
        <dbReference type="ARBA" id="ARBA00022670"/>
    </source>
</evidence>
<comment type="similarity">
    <text evidence="6">Belongs to the peptidase M3B family.</text>
</comment>
<feature type="domain" description="Oligopeptidase F N-terminal" evidence="8">
    <location>
        <begin position="120"/>
        <end position="181"/>
    </location>
</feature>
<accession>A0A449BIW0</accession>
<dbReference type="EMBL" id="LR215050">
    <property type="protein sequence ID" value="VEU82396.1"/>
    <property type="molecule type" value="Genomic_DNA"/>
</dbReference>
<feature type="domain" description="Peptidase M3A/M3B catalytic" evidence="7">
    <location>
        <begin position="204"/>
        <end position="582"/>
    </location>
</feature>
<dbReference type="SUPFAM" id="SSF55486">
    <property type="entry name" value="Metalloproteases ('zincins'), catalytic domain"/>
    <property type="match status" value="1"/>
</dbReference>
<organism evidence="9 10">
    <name type="scientific">Acholeplasma hippikon</name>
    <dbReference type="NCBI Taxonomy" id="264636"/>
    <lineage>
        <taxon>Bacteria</taxon>
        <taxon>Bacillati</taxon>
        <taxon>Mycoplasmatota</taxon>
        <taxon>Mollicutes</taxon>
        <taxon>Acholeplasmatales</taxon>
        <taxon>Acholeplasmataceae</taxon>
        <taxon>Acholeplasma</taxon>
    </lineage>
</organism>
<dbReference type="Proteomes" id="UP000290909">
    <property type="component" value="Chromosome"/>
</dbReference>
<evidence type="ECO:0000313" key="9">
    <source>
        <dbReference type="EMBL" id="VEU82396.1"/>
    </source>
</evidence>
<evidence type="ECO:0000259" key="7">
    <source>
        <dbReference type="Pfam" id="PF01432"/>
    </source>
</evidence>
<dbReference type="Gene3D" id="1.20.140.70">
    <property type="entry name" value="Oligopeptidase f, N-terminal domain"/>
    <property type="match status" value="1"/>
</dbReference>
<dbReference type="InterPro" id="IPR034009">
    <property type="entry name" value="M3B_PepF_4"/>
</dbReference>
<dbReference type="EC" id="3.4.24.-" evidence="6"/>
<dbReference type="InterPro" id="IPR013647">
    <property type="entry name" value="OligopepF_N_dom"/>
</dbReference>
<sequence>MKKQLPKRSEVDVKYTWDVYTIFKNEESFNQALIDLKQQVLIFKEKHQGKLKNPETINQAIDELKDIQGKLVRINAFSSLQASGESTDEVNQMRVGRTGLAFQEISKNLTFVSIELKENSVETLNDAIKLSEDNKLYIEDVIDEKNHALHPEVEKAIQSLSGVINAPYGTYNRFKLADMKFNDFEVNGVNYPNSFTLFENEYEYDNHTEVRRKAYECFYSKLGEYQNGFASNYYAHLLKEKAMSELRGYSSVVDYLLHDQKVTKDLMDRQIDVIMRDLSPVMRKYARVLKEIHGLDKMTYADLKIAIDPEFEPKVSIESSKDMLLEGLSILGDEYLEIVRRSFDERWIDFPQNVGKSTGGFCSSPYGANSFILINWNGQMDEVMVLAHELGHAGHFQYANKHQSIFNTRPSLYFIEAPSTTNELIMSRTLDKNAKDLRTKRWIKSVMISRTYYHNMVTHLLEAAFQREVYKKIDAKEPISANVLNNIKLNVIKNFWGDEVEIPVYAGLTWMRQPHYFMGLYPYTYSAGLTIGTEVSRKIFEGELDPTRWIDVLKAGGTKRPFDLARMVDVDLSTEAPLVNTIKFIDEAVEEIIAITKSLKQQWYFSFCYHVFK</sequence>
<gene>
    <name evidence="9" type="primary">pepF1_1</name>
    <name evidence="9" type="ORF">NCTC10172_00407</name>
</gene>
<proteinExistence type="inferred from homology"/>
<keyword evidence="1 6" id="KW-0645">Protease</keyword>
<evidence type="ECO:0000256" key="4">
    <source>
        <dbReference type="ARBA" id="ARBA00022833"/>
    </source>
</evidence>
<dbReference type="Pfam" id="PF01432">
    <property type="entry name" value="Peptidase_M3"/>
    <property type="match status" value="1"/>
</dbReference>
<dbReference type="GO" id="GO:0006518">
    <property type="term" value="P:peptide metabolic process"/>
    <property type="evidence" value="ECO:0007669"/>
    <property type="project" value="TreeGrafter"/>
</dbReference>
<keyword evidence="4 6" id="KW-0862">Zinc</keyword>
<dbReference type="Gene3D" id="1.10.1370.20">
    <property type="entry name" value="Oligoendopeptidase f, C-terminal domain"/>
    <property type="match status" value="1"/>
</dbReference>
<dbReference type="GO" id="GO:0004222">
    <property type="term" value="F:metalloendopeptidase activity"/>
    <property type="evidence" value="ECO:0007669"/>
    <property type="project" value="UniProtKB-UniRule"/>
</dbReference>
<evidence type="ECO:0000256" key="3">
    <source>
        <dbReference type="ARBA" id="ARBA00022801"/>
    </source>
</evidence>
<name>A0A449BIW0_9MOLU</name>
<keyword evidence="10" id="KW-1185">Reference proteome</keyword>
<dbReference type="KEGG" id="ahk:NCTC10172_00407"/>
<dbReference type="AlphaFoldDB" id="A0A449BIW0"/>
<dbReference type="CDD" id="cd09609">
    <property type="entry name" value="M3B_PepF"/>
    <property type="match status" value="1"/>
</dbReference>
<dbReference type="PANTHER" id="PTHR11804">
    <property type="entry name" value="PROTEASE M3 THIMET OLIGOPEPTIDASE-RELATED"/>
    <property type="match status" value="1"/>
</dbReference>
<reference evidence="9 10" key="1">
    <citation type="submission" date="2019-01" db="EMBL/GenBank/DDBJ databases">
        <authorList>
            <consortium name="Pathogen Informatics"/>
        </authorList>
    </citation>
    <scope>NUCLEOTIDE SEQUENCE [LARGE SCALE GENOMIC DNA]</scope>
    <source>
        <strain evidence="9 10">NCTC10172</strain>
    </source>
</reference>
<comment type="function">
    <text evidence="6">Has oligopeptidase activity and degrades a variety of small bioactive peptides.</text>
</comment>
<dbReference type="NCBIfam" id="TIGR00181">
    <property type="entry name" value="pepF"/>
    <property type="match status" value="1"/>
</dbReference>
<dbReference type="STRING" id="1408416.GCA_000702765_01011"/>
<dbReference type="InterPro" id="IPR001567">
    <property type="entry name" value="Pept_M3A_M3B_dom"/>
</dbReference>
<evidence type="ECO:0000256" key="5">
    <source>
        <dbReference type="ARBA" id="ARBA00023049"/>
    </source>
</evidence>
<dbReference type="InterPro" id="IPR042088">
    <property type="entry name" value="OligoPept_F_C"/>
</dbReference>
<comment type="cofactor">
    <cofactor evidence="6">
        <name>Zn(2+)</name>
        <dbReference type="ChEBI" id="CHEBI:29105"/>
    </cofactor>
    <text evidence="6">Binds 1 zinc ion.</text>
</comment>
<dbReference type="PANTHER" id="PTHR11804:SF45">
    <property type="entry name" value="SIMILAR TO OLIGOENDOPEPTIDASE"/>
    <property type="match status" value="1"/>
</dbReference>
<dbReference type="GO" id="GO:0046872">
    <property type="term" value="F:metal ion binding"/>
    <property type="evidence" value="ECO:0007669"/>
    <property type="project" value="UniProtKB-UniRule"/>
</dbReference>
<evidence type="ECO:0000256" key="6">
    <source>
        <dbReference type="RuleBase" id="RU368091"/>
    </source>
</evidence>
<dbReference type="Pfam" id="PF08439">
    <property type="entry name" value="Peptidase_M3_N"/>
    <property type="match status" value="1"/>
</dbReference>
<dbReference type="InterPro" id="IPR045090">
    <property type="entry name" value="Pept_M3A_M3B"/>
</dbReference>
<evidence type="ECO:0000313" key="10">
    <source>
        <dbReference type="Proteomes" id="UP000290909"/>
    </source>
</evidence>
<keyword evidence="2 6" id="KW-0479">Metal-binding</keyword>
<evidence type="ECO:0000259" key="8">
    <source>
        <dbReference type="Pfam" id="PF08439"/>
    </source>
</evidence>
<dbReference type="InterPro" id="IPR004438">
    <property type="entry name" value="Peptidase_M3B"/>
</dbReference>
<keyword evidence="5 6" id="KW-0482">Metalloprotease</keyword>